<dbReference type="Proteomes" id="UP000008988">
    <property type="component" value="Unassembled WGS sequence"/>
</dbReference>
<dbReference type="EMBL" id="ABSV01001595">
    <property type="protein sequence ID" value="EDZ70662.1"/>
    <property type="molecule type" value="Genomic_DNA"/>
</dbReference>
<sequence length="107" mass="11972">MSDHNFFLVIRASLISFVETFGSFLISKDRISEYVSCFNRWSSTSTSGKILFLLHDVSIEYNFRKLVFKLFCLILLLGKSSLDAIEPSVSGDGDADGHCSNSTRSFS</sequence>
<organism evidence="1 2">
    <name type="scientific">Saccharomyces cerevisiae (strain AWRI1631)</name>
    <name type="common">Baker's yeast</name>
    <dbReference type="NCBI Taxonomy" id="545124"/>
    <lineage>
        <taxon>Eukaryota</taxon>
        <taxon>Fungi</taxon>
        <taxon>Dikarya</taxon>
        <taxon>Ascomycota</taxon>
        <taxon>Saccharomycotina</taxon>
        <taxon>Saccharomycetes</taxon>
        <taxon>Saccharomycetales</taxon>
        <taxon>Saccharomycetaceae</taxon>
        <taxon>Saccharomyces</taxon>
    </lineage>
</organism>
<proteinExistence type="predicted"/>
<gene>
    <name evidence="1" type="ORF">AWRI1631_121410</name>
</gene>
<evidence type="ECO:0000313" key="1">
    <source>
        <dbReference type="EMBL" id="EDZ70662.1"/>
    </source>
</evidence>
<dbReference type="AlphaFoldDB" id="B5VN30"/>
<protein>
    <submittedName>
        <fullName evidence="1">Uncharacterized protein</fullName>
    </submittedName>
</protein>
<reference evidence="1 2" key="1">
    <citation type="journal article" date="2008" name="FEMS Yeast Res.">
        <title>Comparative genome analysis of a Saccharomyces cerevisiae wine strain.</title>
        <authorList>
            <person name="Borneman A.R."/>
            <person name="Forgan A.H."/>
            <person name="Pretorius I.S."/>
            <person name="Chambers P.J."/>
        </authorList>
    </citation>
    <scope>NUCLEOTIDE SEQUENCE [LARGE SCALE GENOMIC DNA]</scope>
    <source>
        <strain evidence="1 2">AWRI1631</strain>
    </source>
</reference>
<accession>B5VN30</accession>
<evidence type="ECO:0000313" key="2">
    <source>
        <dbReference type="Proteomes" id="UP000008988"/>
    </source>
</evidence>
<name>B5VN30_YEAS6</name>
<comment type="caution">
    <text evidence="1">The sequence shown here is derived from an EMBL/GenBank/DDBJ whole genome shotgun (WGS) entry which is preliminary data.</text>
</comment>